<dbReference type="AlphaFoldDB" id="A0A934VU17"/>
<keyword evidence="9" id="KW-1185">Reference proteome</keyword>
<keyword evidence="4 7" id="KW-0812">Transmembrane</keyword>
<feature type="transmembrane region" description="Helical" evidence="7">
    <location>
        <begin position="370"/>
        <end position="395"/>
    </location>
</feature>
<feature type="transmembrane region" description="Helical" evidence="7">
    <location>
        <begin position="159"/>
        <end position="181"/>
    </location>
</feature>
<accession>A0A934VU17</accession>
<feature type="transmembrane region" description="Helical" evidence="7">
    <location>
        <begin position="113"/>
        <end position="134"/>
    </location>
</feature>
<comment type="subcellular location">
    <subcellularLocation>
        <location evidence="1">Cell membrane</location>
        <topology evidence="1">Multi-pass membrane protein</topology>
    </subcellularLocation>
</comment>
<dbReference type="EMBL" id="JAENIJ010000007">
    <property type="protein sequence ID" value="MBK1882067.1"/>
    <property type="molecule type" value="Genomic_DNA"/>
</dbReference>
<organism evidence="8 9">
    <name type="scientific">Luteolibacter pohnpeiensis</name>
    <dbReference type="NCBI Taxonomy" id="454153"/>
    <lineage>
        <taxon>Bacteria</taxon>
        <taxon>Pseudomonadati</taxon>
        <taxon>Verrucomicrobiota</taxon>
        <taxon>Verrucomicrobiia</taxon>
        <taxon>Verrucomicrobiales</taxon>
        <taxon>Verrucomicrobiaceae</taxon>
        <taxon>Luteolibacter</taxon>
    </lineage>
</organism>
<feature type="transmembrane region" description="Helical" evidence="7">
    <location>
        <begin position="38"/>
        <end position="61"/>
    </location>
</feature>
<evidence type="ECO:0000313" key="8">
    <source>
        <dbReference type="EMBL" id="MBK1882067.1"/>
    </source>
</evidence>
<protein>
    <submittedName>
        <fullName evidence="8">Polysulfide reductase NrfD</fullName>
    </submittedName>
</protein>
<feature type="transmembrane region" description="Helical" evidence="7">
    <location>
        <begin position="345"/>
        <end position="363"/>
    </location>
</feature>
<feature type="transmembrane region" description="Helical" evidence="7">
    <location>
        <begin position="263"/>
        <end position="283"/>
    </location>
</feature>
<evidence type="ECO:0000256" key="4">
    <source>
        <dbReference type="ARBA" id="ARBA00022692"/>
    </source>
</evidence>
<evidence type="ECO:0000256" key="7">
    <source>
        <dbReference type="SAM" id="Phobius"/>
    </source>
</evidence>
<keyword evidence="6 7" id="KW-0472">Membrane</keyword>
<name>A0A934VU17_9BACT</name>
<dbReference type="Proteomes" id="UP000603141">
    <property type="component" value="Unassembled WGS sequence"/>
</dbReference>
<evidence type="ECO:0000256" key="6">
    <source>
        <dbReference type="ARBA" id="ARBA00023136"/>
    </source>
</evidence>
<keyword evidence="5 7" id="KW-1133">Transmembrane helix</keyword>
<comment type="caution">
    <text evidence="8">The sequence shown here is derived from an EMBL/GenBank/DDBJ whole genome shotgun (WGS) entry which is preliminary data.</text>
</comment>
<keyword evidence="3" id="KW-1003">Cell membrane</keyword>
<dbReference type="PANTHER" id="PTHR43044">
    <property type="match status" value="1"/>
</dbReference>
<sequence>MSEPRSHSDELLAPGTTVPELDHAVAGAVLERKIRRGWIFGFFIAFSLLMLLLASIGWLFIKGVGIWGINVPVAWGFAIINFVWWIGIGHAGTFISAILLLLHQQWRTSINRFTEAMTLFAVACAGLFPILHLGRPEYCYWLTPYPNTMGLWPQWRSPLVWDVFAVSTYATVSLVFWYIGLVPDLGVLRDRAFQQGKIFRAKIFGIFSLGWRGSAKHWEHYHRVYLILGGLAAPLVISVHSIVGMDFAVGIVPGWHSTIFPPFFVAGAIYSGFAMVLTLLIPVRAIYGLKPFITDNHLDKAAKVMLATGTMVWFGYYCELFMAWYSGDGFERFLVWNRAAGPYAPAYWMLILCNTIIIQALWFKWVRHHVVALFIISIFANIGMWLERYVIVVVSLHRDFLPSSWGSYHGTRWDWATFAGTFGLFFTLLFLFIRLIPMISITEMREFITEKRKEDP</sequence>
<evidence type="ECO:0000256" key="1">
    <source>
        <dbReference type="ARBA" id="ARBA00004651"/>
    </source>
</evidence>
<dbReference type="PANTHER" id="PTHR43044:SF2">
    <property type="entry name" value="POLYSULPHIDE REDUCTASE NRFD"/>
    <property type="match status" value="1"/>
</dbReference>
<evidence type="ECO:0000256" key="2">
    <source>
        <dbReference type="ARBA" id="ARBA00008929"/>
    </source>
</evidence>
<dbReference type="InterPro" id="IPR005614">
    <property type="entry name" value="NrfD-like"/>
</dbReference>
<dbReference type="RefSeq" id="WP_200268837.1">
    <property type="nucleotide sequence ID" value="NZ_JAENIJ010000007.1"/>
</dbReference>
<feature type="transmembrane region" description="Helical" evidence="7">
    <location>
        <begin position="415"/>
        <end position="436"/>
    </location>
</feature>
<proteinExistence type="inferred from homology"/>
<comment type="similarity">
    <text evidence="2">Belongs to the NrfD family.</text>
</comment>
<dbReference type="Pfam" id="PF03916">
    <property type="entry name" value="NrfD"/>
    <property type="match status" value="1"/>
</dbReference>
<evidence type="ECO:0000313" key="9">
    <source>
        <dbReference type="Proteomes" id="UP000603141"/>
    </source>
</evidence>
<evidence type="ECO:0000256" key="3">
    <source>
        <dbReference type="ARBA" id="ARBA00022475"/>
    </source>
</evidence>
<reference evidence="8" key="1">
    <citation type="submission" date="2021-01" db="EMBL/GenBank/DDBJ databases">
        <title>Modified the classification status of verrucomicrobia.</title>
        <authorList>
            <person name="Feng X."/>
        </authorList>
    </citation>
    <scope>NUCLEOTIDE SEQUENCE</scope>
    <source>
        <strain evidence="8">KCTC 22041</strain>
    </source>
</reference>
<dbReference type="GO" id="GO:0005886">
    <property type="term" value="C:plasma membrane"/>
    <property type="evidence" value="ECO:0007669"/>
    <property type="project" value="UniProtKB-SubCell"/>
</dbReference>
<feature type="transmembrane region" description="Helical" evidence="7">
    <location>
        <begin position="304"/>
        <end position="325"/>
    </location>
</feature>
<feature type="transmembrane region" description="Helical" evidence="7">
    <location>
        <begin position="73"/>
        <end position="101"/>
    </location>
</feature>
<evidence type="ECO:0000256" key="5">
    <source>
        <dbReference type="ARBA" id="ARBA00022989"/>
    </source>
</evidence>
<feature type="transmembrane region" description="Helical" evidence="7">
    <location>
        <begin position="224"/>
        <end position="243"/>
    </location>
</feature>
<gene>
    <name evidence="8" type="primary">nrfD</name>
    <name evidence="8" type="ORF">JIN85_06550</name>
</gene>